<evidence type="ECO:0000256" key="29">
    <source>
        <dbReference type="ARBA" id="ARBA00046580"/>
    </source>
</evidence>
<dbReference type="Proteomes" id="UP000472260">
    <property type="component" value="Unassembled WGS sequence"/>
</dbReference>
<dbReference type="GO" id="GO:0016579">
    <property type="term" value="P:protein deubiquitination"/>
    <property type="evidence" value="ECO:0007669"/>
    <property type="project" value="InterPro"/>
</dbReference>
<comment type="subcellular location">
    <subcellularLocation>
        <location evidence="5">Cell membrane</location>
        <topology evidence="5">Peripheral membrane protein</topology>
        <orientation evidence="5">Cytoplasmic side</orientation>
    </subcellularLocation>
    <subcellularLocation>
        <location evidence="2">Cytoplasm</location>
        <location evidence="2">Cytoskeleton</location>
        <location evidence="2">Cilium basal body</location>
    </subcellularLocation>
    <subcellularLocation>
        <location evidence="4">Cytoplasm</location>
        <location evidence="4">Cytoskeleton</location>
        <location evidence="4">Microtubule organizing center</location>
        <location evidence="4">Centrosome</location>
    </subcellularLocation>
    <subcellularLocation>
        <location evidence="3">Cytoplasm</location>
        <location evidence="3">Cytoskeleton</location>
        <location evidence="3">Spindle</location>
    </subcellularLocation>
    <subcellularLocation>
        <location evidence="6">Cytoplasm</location>
        <location evidence="6">Perinuclear region</location>
    </subcellularLocation>
</comment>
<evidence type="ECO:0000256" key="8">
    <source>
        <dbReference type="ARBA" id="ARBA00012759"/>
    </source>
</evidence>
<keyword evidence="17" id="KW-0479">Metal-binding</keyword>
<dbReference type="PROSITE" id="PS00972">
    <property type="entry name" value="USP_1"/>
    <property type="match status" value="1"/>
</dbReference>
<dbReference type="InterPro" id="IPR038765">
    <property type="entry name" value="Papain-like_cys_pep_sf"/>
</dbReference>
<evidence type="ECO:0000256" key="14">
    <source>
        <dbReference type="ARBA" id="ARBA00022670"/>
    </source>
</evidence>
<evidence type="ECO:0000256" key="4">
    <source>
        <dbReference type="ARBA" id="ARBA00004300"/>
    </source>
</evidence>
<evidence type="ECO:0000256" key="30">
    <source>
        <dbReference type="SAM" id="MobiDB-lite"/>
    </source>
</evidence>
<dbReference type="Pfam" id="PF00443">
    <property type="entry name" value="UCH"/>
    <property type="match status" value="1"/>
</dbReference>
<feature type="region of interest" description="Disordered" evidence="30">
    <location>
        <begin position="312"/>
        <end position="339"/>
    </location>
</feature>
<comment type="similarity">
    <text evidence="7">Belongs to the peptidase C19 family.</text>
</comment>
<dbReference type="Gene3D" id="2.30.30.190">
    <property type="entry name" value="CAP Gly-rich-like domain"/>
    <property type="match status" value="2"/>
</dbReference>
<dbReference type="GO" id="GO:0005813">
    <property type="term" value="C:centrosome"/>
    <property type="evidence" value="ECO:0007669"/>
    <property type="project" value="UniProtKB-SubCell"/>
</dbReference>
<evidence type="ECO:0000256" key="6">
    <source>
        <dbReference type="ARBA" id="ARBA00004556"/>
    </source>
</evidence>
<keyword evidence="34" id="KW-1185">Reference proteome</keyword>
<evidence type="ECO:0000256" key="2">
    <source>
        <dbReference type="ARBA" id="ARBA00004120"/>
    </source>
</evidence>
<dbReference type="GO" id="GO:0016055">
    <property type="term" value="P:Wnt signaling pathway"/>
    <property type="evidence" value="ECO:0007669"/>
    <property type="project" value="UniProtKB-KW"/>
</dbReference>
<dbReference type="SMART" id="SM01052">
    <property type="entry name" value="CAP_GLY"/>
    <property type="match status" value="2"/>
</dbReference>
<keyword evidence="15" id="KW-0879">Wnt signaling pathway</keyword>
<dbReference type="GO" id="GO:0005819">
    <property type="term" value="C:spindle"/>
    <property type="evidence" value="ECO:0007669"/>
    <property type="project" value="UniProtKB-SubCell"/>
</dbReference>
<dbReference type="GO" id="GO:0004843">
    <property type="term" value="F:cysteine-type deubiquitinase activity"/>
    <property type="evidence" value="ECO:0007669"/>
    <property type="project" value="UniProtKB-EC"/>
</dbReference>
<dbReference type="EC" id="3.4.19.12" evidence="8"/>
<dbReference type="Ensembl" id="ENSSANT00000085085.1">
    <property type="protein sequence ID" value="ENSSANP00000080059.1"/>
    <property type="gene ID" value="ENSSANG00000039257.1"/>
</dbReference>
<keyword evidence="13" id="KW-0399">Innate immunity</keyword>
<accession>A0A671RA03</accession>
<keyword evidence="18" id="KW-0833">Ubl conjugation pathway</keyword>
<keyword evidence="19" id="KW-0378">Hydrolase</keyword>
<comment type="catalytic activity">
    <reaction evidence="1">
        <text>Thiol-dependent hydrolysis of ester, thioester, amide, peptide and isopeptide bonds formed by the C-terminal Gly of ubiquitin (a 76-residue protein attached to proteins as an intracellular targeting signal).</text>
        <dbReference type="EC" id="3.4.19.12"/>
    </reaction>
</comment>
<keyword evidence="22" id="KW-0832">Ubl conjugation</keyword>
<evidence type="ECO:0000256" key="16">
    <source>
        <dbReference type="ARBA" id="ARBA00022701"/>
    </source>
</evidence>
<keyword evidence="16" id="KW-0493">Microtubule</keyword>
<evidence type="ECO:0000256" key="1">
    <source>
        <dbReference type="ARBA" id="ARBA00000707"/>
    </source>
</evidence>
<evidence type="ECO:0000256" key="5">
    <source>
        <dbReference type="ARBA" id="ARBA00004413"/>
    </source>
</evidence>
<reference evidence="33" key="1">
    <citation type="submission" date="2025-08" db="UniProtKB">
        <authorList>
            <consortium name="Ensembl"/>
        </authorList>
    </citation>
    <scope>IDENTIFICATION</scope>
</reference>
<comment type="subunit">
    <text evidence="29">Interacts (via CAP-Gly domain) with IKBKG/NEMO (via proline-rich C-terminal region). Interacts with TRAF2 and TRIP. Interacts with PLK1, DVL1, DVL3, MAVS, TBK1, IKKE and RIGI. Interacts (via CAP-Gly domain) with microtubules. Interacts with HDAC6 and BCL3. Interacts with MAP3K7. Identified in a complex with TRAF6 and SQSTM1. Interacts with OPTN and SQSTM1. Interacts with CEP350. Interacts with RNF31; the interaction is indirect and is mediated via SPATA2. Interacts with SPATA2 (via the PUB domain); the interaction is direct and recruits CYLD to the LUBAC complex, thereby regulating TNF-alpha-induced necroptosis.</text>
</comment>
<evidence type="ECO:0000256" key="23">
    <source>
        <dbReference type="ARBA" id="ARBA00022859"/>
    </source>
</evidence>
<evidence type="ECO:0000256" key="12">
    <source>
        <dbReference type="ARBA" id="ARBA00022553"/>
    </source>
</evidence>
<protein>
    <recommendedName>
        <fullName evidence="9">Ubiquitin carboxyl-terminal hydrolase CYLD</fullName>
        <ecNumber evidence="8">3.4.19.12</ecNumber>
    </recommendedName>
    <alternativeName>
        <fullName evidence="26">Deubiquitinating enzyme CYLD</fullName>
    </alternativeName>
    <alternativeName>
        <fullName evidence="27">Ubiquitin thioesterase CYLD</fullName>
    </alternativeName>
    <alternativeName>
        <fullName evidence="28">Ubiquitin-specific-processing protease CYLD</fullName>
    </alternativeName>
</protein>
<evidence type="ECO:0000313" key="33">
    <source>
        <dbReference type="Ensembl" id="ENSSANP00000080059.1"/>
    </source>
</evidence>
<evidence type="ECO:0000256" key="11">
    <source>
        <dbReference type="ARBA" id="ARBA00022490"/>
    </source>
</evidence>
<evidence type="ECO:0000256" key="21">
    <source>
        <dbReference type="ARBA" id="ARBA00022833"/>
    </source>
</evidence>
<feature type="domain" description="CAP-Gly" evidence="32">
    <location>
        <begin position="156"/>
        <end position="194"/>
    </location>
</feature>
<dbReference type="GO" id="GO:0005874">
    <property type="term" value="C:microtubule"/>
    <property type="evidence" value="ECO:0007669"/>
    <property type="project" value="UniProtKB-KW"/>
</dbReference>
<evidence type="ECO:0000256" key="24">
    <source>
        <dbReference type="ARBA" id="ARBA00023136"/>
    </source>
</evidence>
<dbReference type="GO" id="GO:0048471">
    <property type="term" value="C:perinuclear region of cytoplasm"/>
    <property type="evidence" value="ECO:0007669"/>
    <property type="project" value="UniProtKB-SubCell"/>
</dbReference>
<dbReference type="InterPro" id="IPR001394">
    <property type="entry name" value="Peptidase_C19_UCH"/>
</dbReference>
<dbReference type="FunFam" id="2.30.30.190:FF:000004">
    <property type="entry name" value="Putative ubiquitin carboxyl-terminal hydrolase CYLD"/>
    <property type="match status" value="1"/>
</dbReference>
<evidence type="ECO:0000256" key="27">
    <source>
        <dbReference type="ARBA" id="ARBA00031094"/>
    </source>
</evidence>
<evidence type="ECO:0000256" key="22">
    <source>
        <dbReference type="ARBA" id="ARBA00022843"/>
    </source>
</evidence>
<sequence>MSSALWSHEKPAGSFRDDWHFYIVVKECTVEKPGQKTLRIPRGSLGQACQERNSLGRTIPPSKGKRSLRILDQTNVVVSVDERDVMELEEKLAELLFPITNCEERYSLLCNRARLDRARDINCGSKVRVQLRSGDEPLPGVVRFKGALLPDRALSGIWFGVELLEEGRGQGFTEGSYQGQQLFRCEDECGVFVALDKLELWEDEVERVTLEDNDLEVEGEGPPLEINSRVLVQTRDGPERGTVIFCDLLPGNESLGYYVGVDMDNPIGDWDGIIDGKQLCNFASLEHTRLVPICDVMPEYSMQDQRLPKVFACRGGSDKPGSQSKPKSKGLGLQPGSRSKSEFYYTLNGSSVDHRAQSKAKSTWYIDEAFGGYLSEVVNENTPPRTENDGLEVMVGKKKGIQGHYNSCYLDSTLFCLFSFGSVLDTVLLRPRSKTDVEYYKETQDLLRTEIVNPLRIHGYVCATKIMKLRRILEKVEAASGFTSEEKDPEEFLNILFHHILRVDPLLKLRSAGQKVQDCYFYQIFMDKKDKVLVPTSQQLLEWSFINSDLKFAEAPSCLIIQMPRFGKDFKMFNKIFPSLELDITDLLDDTPRECRICGGLALYECRECYEDCDITPGKIKQFCEKCNTQVHLHPRRKSHRYVKLSIPKELQESVWRQGFYPHQQMELFAVLCIETSHYVAFVKYGSADSAWLFFDSMADRDGGQNGFNIPQVSPCPEVGAYLKMTPEELHALDPKNIQGYARRLLCDAYMCMYQSPTMSLYK</sequence>
<dbReference type="PANTHER" id="PTHR11830">
    <property type="entry name" value="40S RIBOSOMAL PROTEIN S3A"/>
    <property type="match status" value="1"/>
</dbReference>
<evidence type="ECO:0000256" key="9">
    <source>
        <dbReference type="ARBA" id="ARBA00018699"/>
    </source>
</evidence>
<evidence type="ECO:0000256" key="17">
    <source>
        <dbReference type="ARBA" id="ARBA00022723"/>
    </source>
</evidence>
<evidence type="ECO:0000256" key="20">
    <source>
        <dbReference type="ARBA" id="ARBA00022807"/>
    </source>
</evidence>
<keyword evidence="23" id="KW-0391">Immunity</keyword>
<name>A0A671RA03_9TELE</name>
<dbReference type="GO" id="GO:0005886">
    <property type="term" value="C:plasma membrane"/>
    <property type="evidence" value="ECO:0007669"/>
    <property type="project" value="UniProtKB-SubCell"/>
</dbReference>
<keyword evidence="10" id="KW-1003">Cell membrane</keyword>
<evidence type="ECO:0000256" key="18">
    <source>
        <dbReference type="ARBA" id="ARBA00022786"/>
    </source>
</evidence>
<dbReference type="SUPFAM" id="SSF74924">
    <property type="entry name" value="Cap-Gly domain"/>
    <property type="match status" value="2"/>
</dbReference>
<dbReference type="FunFam" id="3.90.70.10:FF:000009">
    <property type="entry name" value="Putative ubiquitin carboxyl-terminal hydrolase CYLD"/>
    <property type="match status" value="1"/>
</dbReference>
<dbReference type="GO" id="GO:0045087">
    <property type="term" value="P:innate immune response"/>
    <property type="evidence" value="ECO:0007669"/>
    <property type="project" value="UniProtKB-KW"/>
</dbReference>
<dbReference type="FunFam" id="2.30.30.190:FF:000006">
    <property type="entry name" value="Putative ubiquitin carboxyl-terminal hydrolase CYLD"/>
    <property type="match status" value="1"/>
</dbReference>
<dbReference type="PROSITE" id="PS50245">
    <property type="entry name" value="CAP_GLY_2"/>
    <property type="match status" value="1"/>
</dbReference>
<dbReference type="InterPro" id="IPR036859">
    <property type="entry name" value="CAP-Gly_dom_sf"/>
</dbReference>
<evidence type="ECO:0000256" key="26">
    <source>
        <dbReference type="ARBA" id="ARBA00030882"/>
    </source>
</evidence>
<evidence type="ECO:0000256" key="25">
    <source>
        <dbReference type="ARBA" id="ARBA00023273"/>
    </source>
</evidence>
<evidence type="ECO:0000256" key="7">
    <source>
        <dbReference type="ARBA" id="ARBA00009085"/>
    </source>
</evidence>
<evidence type="ECO:0000259" key="32">
    <source>
        <dbReference type="PROSITE" id="PS50245"/>
    </source>
</evidence>
<keyword evidence="25" id="KW-0966">Cell projection</keyword>
<organism evidence="33 34">
    <name type="scientific">Sinocyclocheilus anshuiensis</name>
    <dbReference type="NCBI Taxonomy" id="1608454"/>
    <lineage>
        <taxon>Eukaryota</taxon>
        <taxon>Metazoa</taxon>
        <taxon>Chordata</taxon>
        <taxon>Craniata</taxon>
        <taxon>Vertebrata</taxon>
        <taxon>Euteleostomi</taxon>
        <taxon>Actinopterygii</taxon>
        <taxon>Neopterygii</taxon>
        <taxon>Teleostei</taxon>
        <taxon>Ostariophysi</taxon>
        <taxon>Cypriniformes</taxon>
        <taxon>Cyprinidae</taxon>
        <taxon>Cyprininae</taxon>
        <taxon>Sinocyclocheilus</taxon>
    </lineage>
</organism>
<dbReference type="AlphaFoldDB" id="A0A671RA03"/>
<evidence type="ECO:0000256" key="3">
    <source>
        <dbReference type="ARBA" id="ARBA00004186"/>
    </source>
</evidence>
<evidence type="ECO:0000259" key="31">
    <source>
        <dbReference type="PROSITE" id="PS50235"/>
    </source>
</evidence>
<evidence type="ECO:0000256" key="10">
    <source>
        <dbReference type="ARBA" id="ARBA00022475"/>
    </source>
</evidence>
<keyword evidence="14" id="KW-0645">Protease</keyword>
<dbReference type="Pfam" id="PF16607">
    <property type="entry name" value="CYLD_phos_site"/>
    <property type="match status" value="1"/>
</dbReference>
<evidence type="ECO:0000256" key="19">
    <source>
        <dbReference type="ARBA" id="ARBA00022801"/>
    </source>
</evidence>
<dbReference type="InterPro" id="IPR018200">
    <property type="entry name" value="USP_CS"/>
</dbReference>
<dbReference type="PROSITE" id="PS50235">
    <property type="entry name" value="USP_3"/>
    <property type="match status" value="1"/>
</dbReference>
<evidence type="ECO:0000256" key="15">
    <source>
        <dbReference type="ARBA" id="ARBA00022687"/>
    </source>
</evidence>
<dbReference type="InterPro" id="IPR028889">
    <property type="entry name" value="USP"/>
</dbReference>
<dbReference type="InterPro" id="IPR000938">
    <property type="entry name" value="CAP-Gly_domain"/>
</dbReference>
<dbReference type="GO" id="GO:0006508">
    <property type="term" value="P:proteolysis"/>
    <property type="evidence" value="ECO:0007669"/>
    <property type="project" value="UniProtKB-KW"/>
</dbReference>
<dbReference type="GO" id="GO:0046872">
    <property type="term" value="F:metal ion binding"/>
    <property type="evidence" value="ECO:0007669"/>
    <property type="project" value="UniProtKB-KW"/>
</dbReference>
<proteinExistence type="inferred from homology"/>
<dbReference type="Pfam" id="PF01302">
    <property type="entry name" value="CAP_GLY"/>
    <property type="match status" value="1"/>
</dbReference>
<keyword evidence="21" id="KW-0862">Zinc</keyword>
<evidence type="ECO:0000256" key="28">
    <source>
        <dbReference type="ARBA" id="ARBA00032487"/>
    </source>
</evidence>
<dbReference type="Gene3D" id="3.90.70.10">
    <property type="entry name" value="Cysteine proteinases"/>
    <property type="match status" value="1"/>
</dbReference>
<evidence type="ECO:0000256" key="13">
    <source>
        <dbReference type="ARBA" id="ARBA00022588"/>
    </source>
</evidence>
<gene>
    <name evidence="33" type="primary">cylda</name>
</gene>
<keyword evidence="24" id="KW-0472">Membrane</keyword>
<feature type="domain" description="USP" evidence="31">
    <location>
        <begin position="399"/>
        <end position="757"/>
    </location>
</feature>
<reference evidence="33" key="2">
    <citation type="submission" date="2025-09" db="UniProtKB">
        <authorList>
            <consortium name="Ensembl"/>
        </authorList>
    </citation>
    <scope>IDENTIFICATION</scope>
</reference>
<evidence type="ECO:0000313" key="34">
    <source>
        <dbReference type="Proteomes" id="UP000472260"/>
    </source>
</evidence>
<keyword evidence="12" id="KW-0597">Phosphoprotein</keyword>
<keyword evidence="11" id="KW-0963">Cytoplasm</keyword>
<dbReference type="SUPFAM" id="SSF54001">
    <property type="entry name" value="Cysteine proteinases"/>
    <property type="match status" value="1"/>
</dbReference>
<dbReference type="CDD" id="cd02670">
    <property type="entry name" value="Peptidase_C19N"/>
    <property type="match status" value="1"/>
</dbReference>
<keyword evidence="20" id="KW-0788">Thiol protease</keyword>